<keyword evidence="1" id="KW-1133">Transmembrane helix</keyword>
<reference evidence="2" key="1">
    <citation type="journal article" date="2020" name="Stud. Mycol.">
        <title>101 Dothideomycetes genomes: a test case for predicting lifestyles and emergence of pathogens.</title>
        <authorList>
            <person name="Haridas S."/>
            <person name="Albert R."/>
            <person name="Binder M."/>
            <person name="Bloem J."/>
            <person name="Labutti K."/>
            <person name="Salamov A."/>
            <person name="Andreopoulos B."/>
            <person name="Baker S."/>
            <person name="Barry K."/>
            <person name="Bills G."/>
            <person name="Bluhm B."/>
            <person name="Cannon C."/>
            <person name="Castanera R."/>
            <person name="Culley D."/>
            <person name="Daum C."/>
            <person name="Ezra D."/>
            <person name="Gonzalez J."/>
            <person name="Henrissat B."/>
            <person name="Kuo A."/>
            <person name="Liang C."/>
            <person name="Lipzen A."/>
            <person name="Lutzoni F."/>
            <person name="Magnuson J."/>
            <person name="Mondo S."/>
            <person name="Nolan M."/>
            <person name="Ohm R."/>
            <person name="Pangilinan J."/>
            <person name="Park H.-J."/>
            <person name="Ramirez L."/>
            <person name="Alfaro M."/>
            <person name="Sun H."/>
            <person name="Tritt A."/>
            <person name="Yoshinaga Y."/>
            <person name="Zwiers L.-H."/>
            <person name="Turgeon B."/>
            <person name="Goodwin S."/>
            <person name="Spatafora J."/>
            <person name="Crous P."/>
            <person name="Grigoriev I."/>
        </authorList>
    </citation>
    <scope>NUCLEOTIDE SEQUENCE</scope>
    <source>
        <strain evidence="2">CBS 109.77</strain>
    </source>
</reference>
<feature type="transmembrane region" description="Helical" evidence="1">
    <location>
        <begin position="41"/>
        <end position="61"/>
    </location>
</feature>
<dbReference type="EMBL" id="MU002271">
    <property type="protein sequence ID" value="KAF2787869.1"/>
    <property type="molecule type" value="Genomic_DNA"/>
</dbReference>
<organism evidence="2 3">
    <name type="scientific">Melanomma pulvis-pyrius CBS 109.77</name>
    <dbReference type="NCBI Taxonomy" id="1314802"/>
    <lineage>
        <taxon>Eukaryota</taxon>
        <taxon>Fungi</taxon>
        <taxon>Dikarya</taxon>
        <taxon>Ascomycota</taxon>
        <taxon>Pezizomycotina</taxon>
        <taxon>Dothideomycetes</taxon>
        <taxon>Pleosporomycetidae</taxon>
        <taxon>Pleosporales</taxon>
        <taxon>Melanommataceae</taxon>
        <taxon>Melanomma</taxon>
    </lineage>
</organism>
<name>A0A6A6WUU0_9PLEO</name>
<keyword evidence="3" id="KW-1185">Reference proteome</keyword>
<dbReference type="AlphaFoldDB" id="A0A6A6WUU0"/>
<keyword evidence="1" id="KW-0472">Membrane</keyword>
<sequence>MSHDRSTTFTPVLFDTPTLISSSHSRLRHSPLEGSRLRALAYLRTILVALAIAVPSGYVRLQHGSQLDLKEHQLHCIFLP</sequence>
<keyword evidence="1" id="KW-0812">Transmembrane</keyword>
<protein>
    <submittedName>
        <fullName evidence="2">Uncharacterized protein</fullName>
    </submittedName>
</protein>
<proteinExistence type="predicted"/>
<evidence type="ECO:0000256" key="1">
    <source>
        <dbReference type="SAM" id="Phobius"/>
    </source>
</evidence>
<evidence type="ECO:0000313" key="3">
    <source>
        <dbReference type="Proteomes" id="UP000799757"/>
    </source>
</evidence>
<gene>
    <name evidence="2" type="ORF">K505DRAFT_329369</name>
</gene>
<accession>A0A6A6WUU0</accession>
<evidence type="ECO:0000313" key="2">
    <source>
        <dbReference type="EMBL" id="KAF2787869.1"/>
    </source>
</evidence>
<dbReference type="Proteomes" id="UP000799757">
    <property type="component" value="Unassembled WGS sequence"/>
</dbReference>